<name>A0ABT5J2K6_9NEIS</name>
<feature type="chain" id="PRO_5046350850" evidence="6">
    <location>
        <begin position="20"/>
        <end position="254"/>
    </location>
</feature>
<dbReference type="InterPro" id="IPR010583">
    <property type="entry name" value="MipA"/>
</dbReference>
<keyword evidence="8" id="KW-1185">Reference proteome</keyword>
<feature type="signal peptide" evidence="6">
    <location>
        <begin position="1"/>
        <end position="19"/>
    </location>
</feature>
<sequence>MKQGMAGVGLLLAAMAVQAGDWQAGIGAGVGSTIYRGDNGRAMAIPLLGYQGDQFYVHGPELGWKQPLGSNLTATAKAQWEFDEFDPKDNDIAALRQLDKRKQGVLVGGELGWALDPRTTLSLQAMHDAGSRHQATLTTVAVENVLPFSTQQDAFVVSAGASYLPKAYQQYYTGISASEAARSGLPAYQADSATRYQLGASWRHAFNRNLAVLTRVSVSHLPASLKWDEAARTGSPLVERNVTVAGMLGVNYRF</sequence>
<proteinExistence type="inferred from homology"/>
<evidence type="ECO:0000256" key="2">
    <source>
        <dbReference type="ARBA" id="ARBA00005722"/>
    </source>
</evidence>
<comment type="caution">
    <text evidence="7">The sequence shown here is derived from an EMBL/GenBank/DDBJ whole genome shotgun (WGS) entry which is preliminary data.</text>
</comment>
<dbReference type="PANTHER" id="PTHR38776:SF1">
    <property type="entry name" value="MLTA-INTERACTING PROTEIN-RELATED"/>
    <property type="match status" value="1"/>
</dbReference>
<evidence type="ECO:0000313" key="7">
    <source>
        <dbReference type="EMBL" id="MDC7719063.1"/>
    </source>
</evidence>
<evidence type="ECO:0000313" key="8">
    <source>
        <dbReference type="Proteomes" id="UP001219956"/>
    </source>
</evidence>
<dbReference type="PANTHER" id="PTHR38776">
    <property type="entry name" value="MLTA-INTERACTING PROTEIN-RELATED"/>
    <property type="match status" value="1"/>
</dbReference>
<keyword evidence="3 6" id="KW-0732">Signal</keyword>
<comment type="subcellular location">
    <subcellularLocation>
        <location evidence="1">Cell outer membrane</location>
    </subcellularLocation>
</comment>
<dbReference type="Proteomes" id="UP001219956">
    <property type="component" value="Unassembled WGS sequence"/>
</dbReference>
<dbReference type="Pfam" id="PF06629">
    <property type="entry name" value="MipA"/>
    <property type="match status" value="1"/>
</dbReference>
<dbReference type="SUPFAM" id="SSF103515">
    <property type="entry name" value="Autotransporter"/>
    <property type="match status" value="1"/>
</dbReference>
<evidence type="ECO:0000256" key="4">
    <source>
        <dbReference type="ARBA" id="ARBA00023136"/>
    </source>
</evidence>
<gene>
    <name evidence="7" type="ORF">PQU95_17820</name>
</gene>
<dbReference type="RefSeq" id="WP_272753251.1">
    <property type="nucleotide sequence ID" value="NZ_JAQQLF010000031.1"/>
</dbReference>
<evidence type="ECO:0000256" key="5">
    <source>
        <dbReference type="ARBA" id="ARBA00023237"/>
    </source>
</evidence>
<comment type="similarity">
    <text evidence="2">Belongs to the MipA/OmpV family.</text>
</comment>
<protein>
    <submittedName>
        <fullName evidence="7">MipA/OmpV family protein</fullName>
    </submittedName>
</protein>
<reference evidence="7 8" key="1">
    <citation type="submission" date="2023-01" db="EMBL/GenBank/DDBJ databases">
        <title>Novel species of the genus Vogesella isolated from rivers.</title>
        <authorList>
            <person name="Lu H."/>
        </authorList>
    </citation>
    <scope>NUCLEOTIDE SEQUENCE [LARGE SCALE GENOMIC DNA]</scope>
    <source>
        <strain evidence="7 8">DC21W</strain>
    </source>
</reference>
<dbReference type="InterPro" id="IPR036709">
    <property type="entry name" value="Autotransporte_beta_dom_sf"/>
</dbReference>
<evidence type="ECO:0000256" key="3">
    <source>
        <dbReference type="ARBA" id="ARBA00022729"/>
    </source>
</evidence>
<keyword evidence="5" id="KW-0998">Cell outer membrane</keyword>
<dbReference type="EMBL" id="JAQQLF010000031">
    <property type="protein sequence ID" value="MDC7719063.1"/>
    <property type="molecule type" value="Genomic_DNA"/>
</dbReference>
<accession>A0ABT5J2K6</accession>
<evidence type="ECO:0000256" key="6">
    <source>
        <dbReference type="SAM" id="SignalP"/>
    </source>
</evidence>
<keyword evidence="4" id="KW-0472">Membrane</keyword>
<organism evidence="7 8">
    <name type="scientific">Vogesella aquatica</name>
    <dbReference type="NCBI Taxonomy" id="2984206"/>
    <lineage>
        <taxon>Bacteria</taxon>
        <taxon>Pseudomonadati</taxon>
        <taxon>Pseudomonadota</taxon>
        <taxon>Betaproteobacteria</taxon>
        <taxon>Neisseriales</taxon>
        <taxon>Chromobacteriaceae</taxon>
        <taxon>Vogesella</taxon>
    </lineage>
</organism>
<evidence type="ECO:0000256" key="1">
    <source>
        <dbReference type="ARBA" id="ARBA00004442"/>
    </source>
</evidence>